<dbReference type="Pfam" id="PF00229">
    <property type="entry name" value="TNF"/>
    <property type="match status" value="1"/>
</dbReference>
<evidence type="ECO:0000256" key="11">
    <source>
        <dbReference type="ARBA" id="ARBA00022989"/>
    </source>
</evidence>
<keyword evidence="14" id="KW-0325">Glycoprotein</keyword>
<dbReference type="STRING" id="29139.ENSVURP00010021602"/>
<dbReference type="GO" id="GO:0043066">
    <property type="term" value="P:negative regulation of apoptotic process"/>
    <property type="evidence" value="ECO:0007669"/>
    <property type="project" value="Ensembl"/>
</dbReference>
<comment type="subunit">
    <text evidence="16">Homotrimer.</text>
</comment>
<comment type="function">
    <text evidence="16">Cytokine that acts as a ligand to CD40/TNFRSF5. Costimulates T-cell proliferation and cytokine production. Involved in immunoglobulin class switching.</text>
</comment>
<organism evidence="20 21">
    <name type="scientific">Vombatus ursinus</name>
    <name type="common">Common wombat</name>
    <dbReference type="NCBI Taxonomy" id="29139"/>
    <lineage>
        <taxon>Eukaryota</taxon>
        <taxon>Metazoa</taxon>
        <taxon>Chordata</taxon>
        <taxon>Craniata</taxon>
        <taxon>Vertebrata</taxon>
        <taxon>Euteleostomi</taxon>
        <taxon>Mammalia</taxon>
        <taxon>Metatheria</taxon>
        <taxon>Diprotodontia</taxon>
        <taxon>Vombatidae</taxon>
        <taxon>Vombatus</taxon>
    </lineage>
</organism>
<dbReference type="GO" id="GO:0030183">
    <property type="term" value="P:B cell differentiation"/>
    <property type="evidence" value="ECO:0007669"/>
    <property type="project" value="Ensembl"/>
</dbReference>
<evidence type="ECO:0000256" key="8">
    <source>
        <dbReference type="ARBA" id="ARBA00022525"/>
    </source>
</evidence>
<dbReference type="GO" id="GO:0043539">
    <property type="term" value="F:protein serine/threonine kinase activator activity"/>
    <property type="evidence" value="ECO:0007669"/>
    <property type="project" value="Ensembl"/>
</dbReference>
<dbReference type="PROSITE" id="PS50049">
    <property type="entry name" value="THD_2"/>
    <property type="match status" value="1"/>
</dbReference>
<evidence type="ECO:0000256" key="17">
    <source>
        <dbReference type="PIRSR" id="PIRSR016527-2"/>
    </source>
</evidence>
<proteinExistence type="inferred from homology"/>
<dbReference type="GO" id="GO:0005178">
    <property type="term" value="F:integrin binding"/>
    <property type="evidence" value="ECO:0007669"/>
    <property type="project" value="Ensembl"/>
</dbReference>
<keyword evidence="12 18" id="KW-0472">Membrane</keyword>
<dbReference type="GO" id="GO:2000353">
    <property type="term" value="P:positive regulation of endothelial cell apoptotic process"/>
    <property type="evidence" value="ECO:0007669"/>
    <property type="project" value="Ensembl"/>
</dbReference>
<evidence type="ECO:0000256" key="5">
    <source>
        <dbReference type="ARBA" id="ARBA00014276"/>
    </source>
</evidence>
<dbReference type="InterPro" id="IPR003263">
    <property type="entry name" value="CD40L"/>
</dbReference>
<dbReference type="GO" id="GO:0005125">
    <property type="term" value="F:cytokine activity"/>
    <property type="evidence" value="ECO:0007669"/>
    <property type="project" value="UniProtKB-KW"/>
</dbReference>
<dbReference type="PIRSF" id="PIRSF016527">
    <property type="entry name" value="TNF_5"/>
    <property type="match status" value="1"/>
</dbReference>
<dbReference type="GO" id="GO:0032753">
    <property type="term" value="P:positive regulation of interleukin-4 production"/>
    <property type="evidence" value="ECO:0007669"/>
    <property type="project" value="Ensembl"/>
</dbReference>
<evidence type="ECO:0000256" key="14">
    <source>
        <dbReference type="ARBA" id="ARBA00023180"/>
    </source>
</evidence>
<evidence type="ECO:0000256" key="2">
    <source>
        <dbReference type="ARBA" id="ARBA00004401"/>
    </source>
</evidence>
<dbReference type="InterPro" id="IPR021184">
    <property type="entry name" value="TNF_CS"/>
</dbReference>
<evidence type="ECO:0000256" key="15">
    <source>
        <dbReference type="ARBA" id="ARBA00033257"/>
    </source>
</evidence>
<sequence length="253" mass="28163">MNEPYSPPAPPAGNTVSAATVKIVMFLLTLFVIAQTIGTAFFGVYLHRRLDEVEKEIHQQDGYLFMRILQECNQKDSSTFLNCQKILAHFQKPFKPEESPTKETFEKQKGDQKQLPIAAHLTSNTNSKSTAVLQWAKKGYYTVSDSLSYSDGKLTVQSSGFYYIYSQVTFCSNRETSSEAPFIASLCLKSSGSERVLLRAANTHTPSKPCRHQSIRLGGTFDLQQGASVFVNVTDPTQVSHGTGFTYFGLFKL</sequence>
<evidence type="ECO:0000256" key="3">
    <source>
        <dbReference type="ARBA" id="ARBA00004613"/>
    </source>
</evidence>
<dbReference type="GO" id="GO:0005794">
    <property type="term" value="C:Golgi apparatus"/>
    <property type="evidence" value="ECO:0007669"/>
    <property type="project" value="Ensembl"/>
</dbReference>
<feature type="disulfide bond" evidence="17">
    <location>
        <begin position="171"/>
        <end position="210"/>
    </location>
</feature>
<dbReference type="CDD" id="cd00184">
    <property type="entry name" value="TNF"/>
    <property type="match status" value="1"/>
</dbReference>
<accession>A0A4X2LL80</accession>
<evidence type="ECO:0000256" key="7">
    <source>
        <dbReference type="ARBA" id="ARBA00022514"/>
    </source>
</evidence>
<dbReference type="FunFam" id="2.60.120.40:FF:000013">
    <property type="entry name" value="CD40 ligand"/>
    <property type="match status" value="1"/>
</dbReference>
<dbReference type="GO" id="GO:0030168">
    <property type="term" value="P:platelet activation"/>
    <property type="evidence" value="ECO:0007669"/>
    <property type="project" value="UniProtKB-UniRule"/>
</dbReference>
<keyword evidence="8" id="KW-0964">Secreted</keyword>
<dbReference type="PANTHER" id="PTHR11471:SF5">
    <property type="entry name" value="CD40 LIGAND"/>
    <property type="match status" value="1"/>
</dbReference>
<dbReference type="GO" id="GO:0042102">
    <property type="term" value="P:positive regulation of T cell proliferation"/>
    <property type="evidence" value="ECO:0007669"/>
    <property type="project" value="Ensembl"/>
</dbReference>
<evidence type="ECO:0000256" key="6">
    <source>
        <dbReference type="ARBA" id="ARBA00022475"/>
    </source>
</evidence>
<keyword evidence="10" id="KW-0735">Signal-anchor</keyword>
<comment type="subcellular location">
    <subcellularLocation>
        <location evidence="2">Cell membrane</location>
        <topology evidence="2">Single-pass type II membrane protein</topology>
    </subcellularLocation>
    <subcellularLocation>
        <location evidence="1">Cell surface</location>
    </subcellularLocation>
    <subcellularLocation>
        <location evidence="3">Secreted</location>
    </subcellularLocation>
</comment>
<dbReference type="AlphaFoldDB" id="A0A4X2LL80"/>
<dbReference type="RefSeq" id="XP_027702208.1">
    <property type="nucleotide sequence ID" value="XM_027846407.1"/>
</dbReference>
<dbReference type="GO" id="GO:0045190">
    <property type="term" value="P:isotype switching"/>
    <property type="evidence" value="ECO:0007669"/>
    <property type="project" value="Ensembl"/>
</dbReference>
<keyword evidence="6" id="KW-1003">Cell membrane</keyword>
<dbReference type="OMA" id="VSFCTKA"/>
<dbReference type="InterPro" id="IPR006052">
    <property type="entry name" value="TNF_dom"/>
</dbReference>
<keyword evidence="7 16" id="KW-0202">Cytokine</keyword>
<dbReference type="GO" id="GO:0009897">
    <property type="term" value="C:external side of plasma membrane"/>
    <property type="evidence" value="ECO:0007669"/>
    <property type="project" value="Ensembl"/>
</dbReference>
<dbReference type="InterPro" id="IPR008983">
    <property type="entry name" value="Tumour_necrosis_fac-like_dom"/>
</dbReference>
<dbReference type="SMART" id="SM00207">
    <property type="entry name" value="TNF"/>
    <property type="match status" value="1"/>
</dbReference>
<evidence type="ECO:0000256" key="1">
    <source>
        <dbReference type="ARBA" id="ARBA00004241"/>
    </source>
</evidence>
<dbReference type="CTD" id="959"/>
<evidence type="ECO:0000256" key="18">
    <source>
        <dbReference type="SAM" id="Phobius"/>
    </source>
</evidence>
<keyword evidence="11 18" id="KW-1133">Transmembrane helix</keyword>
<dbReference type="GO" id="GO:0006954">
    <property type="term" value="P:inflammatory response"/>
    <property type="evidence" value="ECO:0007669"/>
    <property type="project" value="UniProtKB-UniRule"/>
</dbReference>
<dbReference type="GO" id="GO:0005164">
    <property type="term" value="F:tumor necrosis factor receptor binding"/>
    <property type="evidence" value="ECO:0007669"/>
    <property type="project" value="InterPro"/>
</dbReference>
<dbReference type="GO" id="GO:0005615">
    <property type="term" value="C:extracellular space"/>
    <property type="evidence" value="ECO:0007669"/>
    <property type="project" value="UniProtKB-KW"/>
</dbReference>
<dbReference type="GO" id="GO:0007229">
    <property type="term" value="P:integrin-mediated signaling pathway"/>
    <property type="evidence" value="ECO:0007669"/>
    <property type="project" value="Ensembl"/>
</dbReference>
<keyword evidence="13 17" id="KW-1015">Disulfide bond</keyword>
<dbReference type="GeneID" id="114031347"/>
<dbReference type="GO" id="GO:0005174">
    <property type="term" value="F:CD40 receptor binding"/>
    <property type="evidence" value="ECO:0007669"/>
    <property type="project" value="UniProtKB-UniRule"/>
</dbReference>
<keyword evidence="9 18" id="KW-0812">Transmembrane</keyword>
<evidence type="ECO:0000256" key="13">
    <source>
        <dbReference type="ARBA" id="ARBA00023157"/>
    </source>
</evidence>
<evidence type="ECO:0000313" key="20">
    <source>
        <dbReference type="Ensembl" id="ENSVURP00010021602.1"/>
    </source>
</evidence>
<dbReference type="GO" id="GO:0032735">
    <property type="term" value="P:positive regulation of interleukin-12 production"/>
    <property type="evidence" value="ECO:0007669"/>
    <property type="project" value="Ensembl"/>
</dbReference>
<dbReference type="Proteomes" id="UP000314987">
    <property type="component" value="Unassembled WGS sequence"/>
</dbReference>
<reference evidence="20" key="3">
    <citation type="submission" date="2025-09" db="UniProtKB">
        <authorList>
            <consortium name="Ensembl"/>
        </authorList>
    </citation>
    <scope>IDENTIFICATION</scope>
</reference>
<comment type="function">
    <molecule>CD40 ligand, soluble form</molecule>
    <text evidence="16">Acts as a ligand for integrins, specifically ITGA5:ITGB1 and ITGAV:ITGB3; both integrins and the CD40 receptor are required for activation of CD40-CD40LG signaling, which have cell-type dependent effects, such as B-cell activation, NF-kappa-B signaling and anti-apoptotic signaling.</text>
</comment>
<dbReference type="GO" id="GO:0002637">
    <property type="term" value="P:regulation of immunoglobulin production"/>
    <property type="evidence" value="ECO:0007669"/>
    <property type="project" value="Ensembl"/>
</dbReference>
<dbReference type="GO" id="GO:0032733">
    <property type="term" value="P:positive regulation of interleukin-10 production"/>
    <property type="evidence" value="ECO:0007669"/>
    <property type="project" value="Ensembl"/>
</dbReference>
<reference evidence="21" key="1">
    <citation type="submission" date="2018-12" db="EMBL/GenBank/DDBJ databases">
        <authorList>
            <person name="Yazar S."/>
        </authorList>
    </citation>
    <scope>NUCLEOTIDE SEQUENCE [LARGE SCALE GENOMIC DNA]</scope>
</reference>
<evidence type="ECO:0000256" key="16">
    <source>
        <dbReference type="PIRNR" id="PIRNR016527"/>
    </source>
</evidence>
<evidence type="ECO:0000313" key="21">
    <source>
        <dbReference type="Proteomes" id="UP000314987"/>
    </source>
</evidence>
<evidence type="ECO:0000256" key="10">
    <source>
        <dbReference type="ARBA" id="ARBA00022968"/>
    </source>
</evidence>
<feature type="domain" description="THD" evidence="19">
    <location>
        <begin position="117"/>
        <end position="253"/>
    </location>
</feature>
<comment type="similarity">
    <text evidence="4 16">Belongs to the tumor necrosis factor family.</text>
</comment>
<dbReference type="OrthoDB" id="8667946at2759"/>
<evidence type="ECO:0000256" key="4">
    <source>
        <dbReference type="ARBA" id="ARBA00008670"/>
    </source>
</evidence>
<evidence type="ECO:0000259" key="19">
    <source>
        <dbReference type="PROSITE" id="PS50049"/>
    </source>
</evidence>
<feature type="transmembrane region" description="Helical" evidence="18">
    <location>
        <begin position="23"/>
        <end position="46"/>
    </location>
</feature>
<dbReference type="PANTHER" id="PTHR11471">
    <property type="entry name" value="TUMOR NECROSIS FACTOR FAMILY MEMBER"/>
    <property type="match status" value="1"/>
</dbReference>
<dbReference type="PROSITE" id="PS00251">
    <property type="entry name" value="THD_1"/>
    <property type="match status" value="1"/>
</dbReference>
<dbReference type="GeneTree" id="ENSGT01130000278318"/>
<name>A0A4X2LL80_VOMUR</name>
<protein>
    <recommendedName>
        <fullName evidence="5 16">CD40 ligand</fullName>
        <shortName evidence="16">CD40-L</shortName>
    </recommendedName>
    <alternativeName>
        <fullName evidence="15 16">Tumor necrosis factor ligand superfamily member 5</fullName>
    </alternativeName>
</protein>
<reference evidence="20" key="2">
    <citation type="submission" date="2025-08" db="UniProtKB">
        <authorList>
            <consortium name="Ensembl"/>
        </authorList>
    </citation>
    <scope>IDENTIFICATION</scope>
</reference>
<dbReference type="GO" id="GO:0042100">
    <property type="term" value="P:B cell proliferation"/>
    <property type="evidence" value="ECO:0007669"/>
    <property type="project" value="UniProtKB-UniRule"/>
</dbReference>
<dbReference type="Gene3D" id="2.60.120.40">
    <property type="match status" value="1"/>
</dbReference>
<keyword evidence="21" id="KW-1185">Reference proteome</keyword>
<dbReference type="GO" id="GO:0023035">
    <property type="term" value="P:CD40 signaling pathway"/>
    <property type="evidence" value="ECO:0007669"/>
    <property type="project" value="Ensembl"/>
</dbReference>
<evidence type="ECO:0000256" key="9">
    <source>
        <dbReference type="ARBA" id="ARBA00022692"/>
    </source>
</evidence>
<gene>
    <name evidence="20" type="primary">CD40LG</name>
</gene>
<dbReference type="Ensembl" id="ENSVURT00010024601.1">
    <property type="protein sequence ID" value="ENSVURP00010021602.1"/>
    <property type="gene ID" value="ENSVURG00010016563.1"/>
</dbReference>
<dbReference type="SUPFAM" id="SSF49842">
    <property type="entry name" value="TNF-like"/>
    <property type="match status" value="1"/>
</dbReference>
<dbReference type="PRINTS" id="PR01702">
    <property type="entry name" value="CD40LIGAND"/>
</dbReference>
<evidence type="ECO:0000256" key="12">
    <source>
        <dbReference type="ARBA" id="ARBA00023136"/>
    </source>
</evidence>